<dbReference type="Pfam" id="PF00753">
    <property type="entry name" value="Lactamase_B"/>
    <property type="match status" value="1"/>
</dbReference>
<dbReference type="InterPro" id="IPR036866">
    <property type="entry name" value="RibonucZ/Hydroxyglut_hydro"/>
</dbReference>
<evidence type="ECO:0000256" key="4">
    <source>
        <dbReference type="ARBA" id="ARBA00022833"/>
    </source>
</evidence>
<keyword evidence="7" id="KW-1185">Reference proteome</keyword>
<dbReference type="InterPro" id="IPR051013">
    <property type="entry name" value="MBL_superfamily_lactonases"/>
</dbReference>
<keyword evidence="2" id="KW-0479">Metal-binding</keyword>
<evidence type="ECO:0000313" key="6">
    <source>
        <dbReference type="EMBL" id="MEJ8570081.1"/>
    </source>
</evidence>
<dbReference type="SMART" id="SM00849">
    <property type="entry name" value="Lactamase_B"/>
    <property type="match status" value="1"/>
</dbReference>
<name>A0AAW9RRI0_9HYPH</name>
<dbReference type="Gene3D" id="3.60.15.10">
    <property type="entry name" value="Ribonuclease Z/Hydroxyacylglutathione hydrolase-like"/>
    <property type="match status" value="1"/>
</dbReference>
<dbReference type="Proteomes" id="UP001378188">
    <property type="component" value="Unassembled WGS sequence"/>
</dbReference>
<feature type="domain" description="Metallo-beta-lactamase" evidence="5">
    <location>
        <begin position="59"/>
        <end position="269"/>
    </location>
</feature>
<sequence>MLHRWKIGDVRVSSLVEYHGPTHDPEFLYPKFDRGAFEAILPELPPGHYYRENDRLVIAIQIWLVETADKVVLIDTGVGNHKPRSAERMKNLNSLFLHWLAAAGVTPDKVTHVVHTHMHPDHVGWNTVLRDGRWVPTFPNARYLMPKTDFDFFQELRKENSPVEDGAFTDSVDPVLEAGLADFITDETELLGFLRVSKAPGHTPGMLNYWLESRGETGVFSADVMHHPVQIYRPDWNTAFCTLQDEALRTRAGFLAEAADSGALVMSCHFAPPHTGYIRRRGGGYAFEPAASGYGSAV</sequence>
<keyword evidence="3" id="KW-0378">Hydrolase</keyword>
<evidence type="ECO:0000313" key="7">
    <source>
        <dbReference type="Proteomes" id="UP001378188"/>
    </source>
</evidence>
<dbReference type="GO" id="GO:0016787">
    <property type="term" value="F:hydrolase activity"/>
    <property type="evidence" value="ECO:0007669"/>
    <property type="project" value="UniProtKB-KW"/>
</dbReference>
<dbReference type="GO" id="GO:0046872">
    <property type="term" value="F:metal ion binding"/>
    <property type="evidence" value="ECO:0007669"/>
    <property type="project" value="UniProtKB-KW"/>
</dbReference>
<dbReference type="SUPFAM" id="SSF56281">
    <property type="entry name" value="Metallo-hydrolase/oxidoreductase"/>
    <property type="match status" value="1"/>
</dbReference>
<reference evidence="6 7" key="1">
    <citation type="submission" date="2024-02" db="EMBL/GenBank/DDBJ databases">
        <title>Genome analysis and characterization of Microbaculum marinisediminis sp. nov., isolated from marine sediment.</title>
        <authorList>
            <person name="Du Z.-J."/>
            <person name="Ye Y.-Q."/>
            <person name="Zhang Z.-R."/>
            <person name="Yuan S.-M."/>
            <person name="Zhang X.-Y."/>
        </authorList>
    </citation>
    <scope>NUCLEOTIDE SEQUENCE [LARGE SCALE GENOMIC DNA]</scope>
    <source>
        <strain evidence="6 7">SDUM1044001</strain>
    </source>
</reference>
<dbReference type="PANTHER" id="PTHR42978:SF6">
    <property type="entry name" value="QUORUM-QUENCHING LACTONASE YTNP-RELATED"/>
    <property type="match status" value="1"/>
</dbReference>
<comment type="caution">
    <text evidence="6">The sequence shown here is derived from an EMBL/GenBank/DDBJ whole genome shotgun (WGS) entry which is preliminary data.</text>
</comment>
<organism evidence="6 7">
    <name type="scientific">Microbaculum marinum</name>
    <dbReference type="NCBI Taxonomy" id="1764581"/>
    <lineage>
        <taxon>Bacteria</taxon>
        <taxon>Pseudomonadati</taxon>
        <taxon>Pseudomonadota</taxon>
        <taxon>Alphaproteobacteria</taxon>
        <taxon>Hyphomicrobiales</taxon>
        <taxon>Tepidamorphaceae</taxon>
        <taxon>Microbaculum</taxon>
    </lineage>
</organism>
<evidence type="ECO:0000256" key="3">
    <source>
        <dbReference type="ARBA" id="ARBA00022801"/>
    </source>
</evidence>
<dbReference type="CDD" id="cd16277">
    <property type="entry name" value="metallo-hydrolase-like_MBL-fold"/>
    <property type="match status" value="1"/>
</dbReference>
<evidence type="ECO:0000256" key="1">
    <source>
        <dbReference type="ARBA" id="ARBA00007749"/>
    </source>
</evidence>
<protein>
    <submittedName>
        <fullName evidence="6">MBL fold metallo-hydrolase</fullName>
    </submittedName>
</protein>
<dbReference type="InterPro" id="IPR001279">
    <property type="entry name" value="Metallo-B-lactamas"/>
</dbReference>
<dbReference type="RefSeq" id="WP_340327820.1">
    <property type="nucleotide sequence ID" value="NZ_JAZHOF010000001.1"/>
</dbReference>
<comment type="similarity">
    <text evidence="1">Belongs to the metallo-beta-lactamase superfamily.</text>
</comment>
<gene>
    <name evidence="6" type="ORF">V3328_01245</name>
</gene>
<keyword evidence="4" id="KW-0862">Zinc</keyword>
<dbReference type="EMBL" id="JAZHOF010000001">
    <property type="protein sequence ID" value="MEJ8570081.1"/>
    <property type="molecule type" value="Genomic_DNA"/>
</dbReference>
<accession>A0AAW9RRI0</accession>
<proteinExistence type="inferred from homology"/>
<dbReference type="PANTHER" id="PTHR42978">
    <property type="entry name" value="QUORUM-QUENCHING LACTONASE YTNP-RELATED-RELATED"/>
    <property type="match status" value="1"/>
</dbReference>
<dbReference type="AlphaFoldDB" id="A0AAW9RRI0"/>
<evidence type="ECO:0000256" key="2">
    <source>
        <dbReference type="ARBA" id="ARBA00022723"/>
    </source>
</evidence>
<evidence type="ECO:0000259" key="5">
    <source>
        <dbReference type="SMART" id="SM00849"/>
    </source>
</evidence>